<sequence>MVSITQWKAQFMARRELEYPTGRPLYSYRVTTEEFSELESILQERMKVYLKPATLAEVARSFEFFPALFVLYSAEWWRRNYDGTGFSWDPILNTIGAPADGWNQAQRSDCVIRGFQEWKLRLSDAHGLRFLGSIAFQGGLPMRLLGTARGNIGRV</sequence>
<dbReference type="AlphaFoldDB" id="T0ZVM5"/>
<protein>
    <submittedName>
        <fullName evidence="1">Hemolysin</fullName>
    </submittedName>
</protein>
<organism evidence="1">
    <name type="scientific">mine drainage metagenome</name>
    <dbReference type="NCBI Taxonomy" id="410659"/>
    <lineage>
        <taxon>unclassified sequences</taxon>
        <taxon>metagenomes</taxon>
        <taxon>ecological metagenomes</taxon>
    </lineage>
</organism>
<feature type="non-terminal residue" evidence="1">
    <location>
        <position position="155"/>
    </location>
</feature>
<evidence type="ECO:0000313" key="1">
    <source>
        <dbReference type="EMBL" id="EQD48657.1"/>
    </source>
</evidence>
<accession>T0ZVM5</accession>
<reference evidence="1" key="2">
    <citation type="journal article" date="2014" name="ISME J.">
        <title>Microbial stratification in low pH oxic and suboxic macroscopic growths along an acid mine drainage.</title>
        <authorList>
            <person name="Mendez-Garcia C."/>
            <person name="Mesa V."/>
            <person name="Sprenger R.R."/>
            <person name="Richter M."/>
            <person name="Diez M.S."/>
            <person name="Solano J."/>
            <person name="Bargiela R."/>
            <person name="Golyshina O.V."/>
            <person name="Manteca A."/>
            <person name="Ramos J.L."/>
            <person name="Gallego J.R."/>
            <person name="Llorente I."/>
            <person name="Martins Dos Santos V.A."/>
            <person name="Jensen O.N."/>
            <person name="Pelaez A.I."/>
            <person name="Sanchez J."/>
            <person name="Ferrer M."/>
        </authorList>
    </citation>
    <scope>NUCLEOTIDE SEQUENCE</scope>
</reference>
<gene>
    <name evidence="1" type="ORF">B1A_13961</name>
</gene>
<reference evidence="1" key="1">
    <citation type="submission" date="2013-08" db="EMBL/GenBank/DDBJ databases">
        <authorList>
            <person name="Mendez C."/>
            <person name="Richter M."/>
            <person name="Ferrer M."/>
            <person name="Sanchez J."/>
        </authorList>
    </citation>
    <scope>NUCLEOTIDE SEQUENCE</scope>
</reference>
<name>T0ZVM5_9ZZZZ</name>
<comment type="caution">
    <text evidence="1">The sequence shown here is derived from an EMBL/GenBank/DDBJ whole genome shotgun (WGS) entry which is preliminary data.</text>
</comment>
<proteinExistence type="predicted"/>
<dbReference type="EMBL" id="AUZX01010246">
    <property type="protein sequence ID" value="EQD48657.1"/>
    <property type="molecule type" value="Genomic_DNA"/>
</dbReference>